<dbReference type="GO" id="GO:0043709">
    <property type="term" value="P:cell adhesion involved in single-species biofilm formation"/>
    <property type="evidence" value="ECO:0007669"/>
    <property type="project" value="TreeGrafter"/>
</dbReference>
<dbReference type="STRING" id="642492.Clole_3866"/>
<sequence>MFWQVQTNIVVSLILGIIIAHAFFRLDKSELINRLFMYLIGLDILIMLLEIGSVIFNTKNLSTFRVLHLIVNILGFIIVPVFLLLGVLYFECWLQKALRAKIKCNRWIYVPAIILFVLTLINIRTGWIATVSLENDYIRGQLFWIVPTITLFYLGYGILLIWRYHKRLTAYKYIMGLMYFTIIALVVGVQIVCEDYLTIWSTVGGLLVCAYVFNIIDGLQYDALTMVENKQSYLSYTSKLARKQKLTLTAINIDLDDFKIINDRYGHQEGDEALKNFSQILRGSFPYKHRIFRMGGDEFLILSEQQNKKQMIKYMERFKERVKVYNASSGKVYDLKFSYGMDSYNSDYKCVEEFLKYVDSMMYTQKEKKKRRRI</sequence>
<dbReference type="CDD" id="cd01949">
    <property type="entry name" value="GGDEF"/>
    <property type="match status" value="1"/>
</dbReference>
<name>F2JJF1_CELLD</name>
<dbReference type="SMART" id="SM00267">
    <property type="entry name" value="GGDEF"/>
    <property type="match status" value="1"/>
</dbReference>
<dbReference type="RefSeq" id="WP_013658820.1">
    <property type="nucleotide sequence ID" value="NC_015275.1"/>
</dbReference>
<protein>
    <submittedName>
        <fullName evidence="3">Diguanylate cyclase</fullName>
    </submittedName>
</protein>
<gene>
    <name evidence="3" type="ordered locus">Clole_3866</name>
</gene>
<dbReference type="InterPro" id="IPR000160">
    <property type="entry name" value="GGDEF_dom"/>
</dbReference>
<feature type="transmembrane region" description="Helical" evidence="1">
    <location>
        <begin position="69"/>
        <end position="94"/>
    </location>
</feature>
<feature type="transmembrane region" description="Helical" evidence="1">
    <location>
        <begin position="141"/>
        <end position="162"/>
    </location>
</feature>
<feature type="domain" description="GGDEF" evidence="2">
    <location>
        <begin position="246"/>
        <end position="374"/>
    </location>
</feature>
<evidence type="ECO:0000256" key="1">
    <source>
        <dbReference type="SAM" id="Phobius"/>
    </source>
</evidence>
<feature type="transmembrane region" description="Helical" evidence="1">
    <location>
        <begin position="36"/>
        <end position="57"/>
    </location>
</feature>
<evidence type="ECO:0000259" key="2">
    <source>
        <dbReference type="PROSITE" id="PS50887"/>
    </source>
</evidence>
<dbReference type="Proteomes" id="UP000008467">
    <property type="component" value="Chromosome"/>
</dbReference>
<dbReference type="NCBIfam" id="TIGR00254">
    <property type="entry name" value="GGDEF"/>
    <property type="match status" value="1"/>
</dbReference>
<proteinExistence type="predicted"/>
<dbReference type="EMBL" id="CP002582">
    <property type="protein sequence ID" value="ADZ85546.1"/>
    <property type="molecule type" value="Genomic_DNA"/>
</dbReference>
<dbReference type="PANTHER" id="PTHR45138">
    <property type="entry name" value="REGULATORY COMPONENTS OF SENSORY TRANSDUCTION SYSTEM"/>
    <property type="match status" value="1"/>
</dbReference>
<feature type="transmembrane region" description="Helical" evidence="1">
    <location>
        <begin position="106"/>
        <end position="129"/>
    </location>
</feature>
<dbReference type="HOGENOM" id="CLU_058778_1_0_9"/>
<dbReference type="eggNOG" id="COG2199">
    <property type="taxonomic scope" value="Bacteria"/>
</dbReference>
<dbReference type="Gene3D" id="3.30.70.270">
    <property type="match status" value="1"/>
</dbReference>
<keyword evidence="1" id="KW-0472">Membrane</keyword>
<dbReference type="InterPro" id="IPR043128">
    <property type="entry name" value="Rev_trsase/Diguanyl_cyclase"/>
</dbReference>
<keyword evidence="1" id="KW-0812">Transmembrane</keyword>
<organism evidence="3 4">
    <name type="scientific">Cellulosilyticum lentocellum (strain ATCC 49066 / DSM 5427 / NCIMB 11756 / RHM5)</name>
    <name type="common">Clostridium lentocellum</name>
    <dbReference type="NCBI Taxonomy" id="642492"/>
    <lineage>
        <taxon>Bacteria</taxon>
        <taxon>Bacillati</taxon>
        <taxon>Bacillota</taxon>
        <taxon>Clostridia</taxon>
        <taxon>Lachnospirales</taxon>
        <taxon>Cellulosilyticaceae</taxon>
        <taxon>Cellulosilyticum</taxon>
    </lineage>
</organism>
<dbReference type="InterPro" id="IPR029787">
    <property type="entry name" value="Nucleotide_cyclase"/>
</dbReference>
<dbReference type="SUPFAM" id="SSF55073">
    <property type="entry name" value="Nucleotide cyclase"/>
    <property type="match status" value="1"/>
</dbReference>
<accession>F2JJF1</accession>
<feature type="transmembrane region" description="Helical" evidence="1">
    <location>
        <begin position="174"/>
        <end position="192"/>
    </location>
</feature>
<dbReference type="GO" id="GO:1902201">
    <property type="term" value="P:negative regulation of bacterial-type flagellum-dependent cell motility"/>
    <property type="evidence" value="ECO:0007669"/>
    <property type="project" value="TreeGrafter"/>
</dbReference>
<keyword evidence="1" id="KW-1133">Transmembrane helix</keyword>
<feature type="transmembrane region" description="Helical" evidence="1">
    <location>
        <begin position="198"/>
        <end position="216"/>
    </location>
</feature>
<dbReference type="InterPro" id="IPR050469">
    <property type="entry name" value="Diguanylate_Cyclase"/>
</dbReference>
<dbReference type="PANTHER" id="PTHR45138:SF6">
    <property type="entry name" value="DIGUANYLATE CYCLASE DGCN"/>
    <property type="match status" value="1"/>
</dbReference>
<dbReference type="AlphaFoldDB" id="F2JJF1"/>
<keyword evidence="4" id="KW-1185">Reference proteome</keyword>
<evidence type="ECO:0000313" key="4">
    <source>
        <dbReference type="Proteomes" id="UP000008467"/>
    </source>
</evidence>
<dbReference type="GO" id="GO:0005886">
    <property type="term" value="C:plasma membrane"/>
    <property type="evidence" value="ECO:0007669"/>
    <property type="project" value="TreeGrafter"/>
</dbReference>
<evidence type="ECO:0000313" key="3">
    <source>
        <dbReference type="EMBL" id="ADZ85546.1"/>
    </source>
</evidence>
<dbReference type="KEGG" id="cle:Clole_3866"/>
<dbReference type="GO" id="GO:0052621">
    <property type="term" value="F:diguanylate cyclase activity"/>
    <property type="evidence" value="ECO:0007669"/>
    <property type="project" value="TreeGrafter"/>
</dbReference>
<reference evidence="3 4" key="1">
    <citation type="journal article" date="2011" name="J. Bacteriol.">
        <title>Complete genome sequence of the cellulose-degrading bacterium Cellulosilyticum lentocellum.</title>
        <authorList>
            <consortium name="US DOE Joint Genome Institute"/>
            <person name="Miller D.A."/>
            <person name="Suen G."/>
            <person name="Bruce D."/>
            <person name="Copeland A."/>
            <person name="Cheng J.F."/>
            <person name="Detter C."/>
            <person name="Goodwin L.A."/>
            <person name="Han C.S."/>
            <person name="Hauser L.J."/>
            <person name="Land M.L."/>
            <person name="Lapidus A."/>
            <person name="Lucas S."/>
            <person name="Meincke L."/>
            <person name="Pitluck S."/>
            <person name="Tapia R."/>
            <person name="Teshima H."/>
            <person name="Woyke T."/>
            <person name="Fox B.G."/>
            <person name="Angert E.R."/>
            <person name="Currie C.R."/>
        </authorList>
    </citation>
    <scope>NUCLEOTIDE SEQUENCE [LARGE SCALE GENOMIC DNA]</scope>
    <source>
        <strain evidence="4">ATCC 49066 / DSM 5427 / NCIMB 11756 / RHM5</strain>
    </source>
</reference>
<feature type="transmembrane region" description="Helical" evidence="1">
    <location>
        <begin position="6"/>
        <end position="24"/>
    </location>
</feature>
<dbReference type="Pfam" id="PF00990">
    <property type="entry name" value="GGDEF"/>
    <property type="match status" value="1"/>
</dbReference>
<dbReference type="PROSITE" id="PS50887">
    <property type="entry name" value="GGDEF"/>
    <property type="match status" value="1"/>
</dbReference>